<evidence type="ECO:0000313" key="1">
    <source>
        <dbReference type="EMBL" id="MBK4778912.1"/>
    </source>
</evidence>
<dbReference type="EMBL" id="MRXX01000002">
    <property type="protein sequence ID" value="MBK4778912.1"/>
    <property type="molecule type" value="Genomic_DNA"/>
</dbReference>
<dbReference type="RefSeq" id="WP_420853811.1">
    <property type="nucleotide sequence ID" value="NZ_CP072329.1"/>
</dbReference>
<comment type="caution">
    <text evidence="1">The sequence shown here is derived from an EMBL/GenBank/DDBJ whole genome shotgun (WGS) entry which is preliminary data.</text>
</comment>
<proteinExistence type="predicted"/>
<organism evidence="1 2">
    <name type="scientific">Streptococcus lactarius</name>
    <dbReference type="NCBI Taxonomy" id="684066"/>
    <lineage>
        <taxon>Bacteria</taxon>
        <taxon>Bacillati</taxon>
        <taxon>Bacillota</taxon>
        <taxon>Bacilli</taxon>
        <taxon>Lactobacillales</taxon>
        <taxon>Streptococcaceae</taxon>
        <taxon>Streptococcus</taxon>
    </lineage>
</organism>
<evidence type="ECO:0000313" key="2">
    <source>
        <dbReference type="Proteomes" id="UP001138780"/>
    </source>
</evidence>
<reference evidence="1" key="1">
    <citation type="submission" date="2016-12" db="EMBL/GenBank/DDBJ databases">
        <title>Draft genome of Streptococcus lactarius CCUG 66490T type strain.</title>
        <authorList>
            <person name="Salva-Serra F."/>
            <person name="Engstrom-Jakobsson H."/>
            <person name="Thorell K."/>
            <person name="Gomila M."/>
            <person name="Gonzales-Siles L."/>
            <person name="Busquets A."/>
            <person name="Jaen-Luchoro D."/>
            <person name="Karlsson R."/>
            <person name="Kristiansson E."/>
            <person name="Moore E."/>
        </authorList>
    </citation>
    <scope>NUCLEOTIDE SEQUENCE</scope>
    <source>
        <strain evidence="1">CCUG 66490</strain>
    </source>
</reference>
<dbReference type="Proteomes" id="UP001138780">
    <property type="component" value="Unassembled WGS sequence"/>
</dbReference>
<gene>
    <name evidence="1" type="ORF">BTU61_01685</name>
</gene>
<accession>A0A9X0WMH1</accession>
<sequence>MFHKEKPDYNRRQFGFYTIDELVPEDHFLRQVDKEVDFDFIYDLVEGTTASTCWSL</sequence>
<dbReference type="AlphaFoldDB" id="A0A9X0WMH1"/>
<protein>
    <submittedName>
        <fullName evidence="1">Transposase</fullName>
    </submittedName>
</protein>
<name>A0A9X0WMH1_9STRE</name>